<dbReference type="SUPFAM" id="SSF102405">
    <property type="entry name" value="MCP/YpsA-like"/>
    <property type="match status" value="1"/>
</dbReference>
<dbReference type="PANTHER" id="PTHR43393">
    <property type="entry name" value="CYTOKININ RIBOSIDE 5'-MONOPHOSPHATE PHOSPHORIBOHYDROLASE"/>
    <property type="match status" value="1"/>
</dbReference>
<dbReference type="InterPro" id="IPR005269">
    <property type="entry name" value="LOG"/>
</dbReference>
<comment type="similarity">
    <text evidence="1">Belongs to the LOG family.</text>
</comment>
<dbReference type="GO" id="GO:0009691">
    <property type="term" value="P:cytokinin biosynthetic process"/>
    <property type="evidence" value="ECO:0007669"/>
    <property type="project" value="UniProtKB-UniRule"/>
</dbReference>
<dbReference type="InterPro" id="IPR052341">
    <property type="entry name" value="LOG_family_nucleotidases"/>
</dbReference>
<dbReference type="AlphaFoldDB" id="A0A2H0N8E2"/>
<dbReference type="EMBL" id="PCWO01000009">
    <property type="protein sequence ID" value="PIR05137.1"/>
    <property type="molecule type" value="Genomic_DNA"/>
</dbReference>
<reference evidence="2 3" key="1">
    <citation type="submission" date="2017-09" db="EMBL/GenBank/DDBJ databases">
        <title>Depth-based differentiation of microbial function through sediment-hosted aquifers and enrichment of novel symbionts in the deep terrestrial subsurface.</title>
        <authorList>
            <person name="Probst A.J."/>
            <person name="Ladd B."/>
            <person name="Jarett J.K."/>
            <person name="Geller-Mcgrath D.E."/>
            <person name="Sieber C.M."/>
            <person name="Emerson J.B."/>
            <person name="Anantharaman K."/>
            <person name="Thomas B.C."/>
            <person name="Malmstrom R."/>
            <person name="Stieglmeier M."/>
            <person name="Klingl A."/>
            <person name="Woyke T."/>
            <person name="Ryan C.M."/>
            <person name="Banfield J.F."/>
        </authorList>
    </citation>
    <scope>NUCLEOTIDE SEQUENCE [LARGE SCALE GENOMIC DNA]</scope>
    <source>
        <strain evidence="2">CG11_big_fil_rev_8_21_14_0_20_35_14</strain>
    </source>
</reference>
<keyword evidence="1" id="KW-0378">Hydrolase</keyword>
<dbReference type="NCBIfam" id="TIGR00730">
    <property type="entry name" value="Rossman fold protein, TIGR00730 family"/>
    <property type="match status" value="1"/>
</dbReference>
<protein>
    <recommendedName>
        <fullName evidence="1">Cytokinin riboside 5'-monophosphate phosphoribohydrolase</fullName>
        <ecNumber evidence="1">3.2.2.n1</ecNumber>
    </recommendedName>
</protein>
<sequence length="236" mass="26911">MISMKNEPKKIEVESKRMDKELFEDSGGQNETWRIFQIMSEFVTGFELLRKYKKAATFFGSSRSGLKPKEYKDAEDLAGQLAQDGYAIITGGASGIMEFANKGAFKAGGDSVGINIELPEEQTINKYVKDSANFHHFFTRKVMLAFASQVYIFFPGGFGTLDEFFELVTLVQTKKIKPIPLILVGRDYWQPLQDFLKKTVYKDHQAISQEDFNLYHIVDNADEAYKLIKSILKIKK</sequence>
<dbReference type="Pfam" id="PF03641">
    <property type="entry name" value="Lysine_decarbox"/>
    <property type="match status" value="1"/>
</dbReference>
<name>A0A2H0N8E2_9BACT</name>
<gene>
    <name evidence="2" type="ORF">COV57_00635</name>
</gene>
<dbReference type="PANTHER" id="PTHR43393:SF3">
    <property type="entry name" value="LYSINE DECARBOXYLASE-LIKE PROTEIN"/>
    <property type="match status" value="1"/>
</dbReference>
<dbReference type="GO" id="GO:0016787">
    <property type="term" value="F:hydrolase activity"/>
    <property type="evidence" value="ECO:0007669"/>
    <property type="project" value="UniProtKB-KW"/>
</dbReference>
<dbReference type="EC" id="3.2.2.n1" evidence="1"/>
<dbReference type="Gene3D" id="3.40.50.450">
    <property type="match status" value="1"/>
</dbReference>
<evidence type="ECO:0000313" key="3">
    <source>
        <dbReference type="Proteomes" id="UP000229893"/>
    </source>
</evidence>
<dbReference type="GO" id="GO:0005829">
    <property type="term" value="C:cytosol"/>
    <property type="evidence" value="ECO:0007669"/>
    <property type="project" value="TreeGrafter"/>
</dbReference>
<comment type="caution">
    <text evidence="2">The sequence shown here is derived from an EMBL/GenBank/DDBJ whole genome shotgun (WGS) entry which is preliminary data.</text>
</comment>
<dbReference type="Proteomes" id="UP000229893">
    <property type="component" value="Unassembled WGS sequence"/>
</dbReference>
<accession>A0A2H0N8E2</accession>
<evidence type="ECO:0000313" key="2">
    <source>
        <dbReference type="EMBL" id="PIR05137.1"/>
    </source>
</evidence>
<organism evidence="2 3">
    <name type="scientific">Candidatus Liptonbacteria bacterium CG11_big_fil_rev_8_21_14_0_20_35_14</name>
    <dbReference type="NCBI Taxonomy" id="1974634"/>
    <lineage>
        <taxon>Bacteria</taxon>
        <taxon>Candidatus Liptoniibacteriota</taxon>
    </lineage>
</organism>
<proteinExistence type="inferred from homology"/>
<keyword evidence="1" id="KW-0203">Cytokinin biosynthesis</keyword>
<dbReference type="InterPro" id="IPR031100">
    <property type="entry name" value="LOG_fam"/>
</dbReference>
<evidence type="ECO:0000256" key="1">
    <source>
        <dbReference type="RuleBase" id="RU363015"/>
    </source>
</evidence>